<dbReference type="InterPro" id="IPR013606">
    <property type="entry name" value="I-BAR_dom"/>
</dbReference>
<evidence type="ECO:0000313" key="4">
    <source>
        <dbReference type="Proteomes" id="UP000014500"/>
    </source>
</evidence>
<dbReference type="PhylomeDB" id="T1J2R7"/>
<dbReference type="GO" id="GO:0003779">
    <property type="term" value="F:actin binding"/>
    <property type="evidence" value="ECO:0007669"/>
    <property type="project" value="InterPro"/>
</dbReference>
<reference evidence="4" key="1">
    <citation type="submission" date="2011-05" db="EMBL/GenBank/DDBJ databases">
        <authorList>
            <person name="Richards S.R."/>
            <person name="Qu J."/>
            <person name="Jiang H."/>
            <person name="Jhangiani S.N."/>
            <person name="Agravi P."/>
            <person name="Goodspeed R."/>
            <person name="Gross S."/>
            <person name="Mandapat C."/>
            <person name="Jackson L."/>
            <person name="Mathew T."/>
            <person name="Pu L."/>
            <person name="Thornton R."/>
            <person name="Saada N."/>
            <person name="Wilczek-Boney K.B."/>
            <person name="Lee S."/>
            <person name="Kovar C."/>
            <person name="Wu Y."/>
            <person name="Scherer S.E."/>
            <person name="Worley K.C."/>
            <person name="Muzny D.M."/>
            <person name="Gibbs R."/>
        </authorList>
    </citation>
    <scope>NUCLEOTIDE SEQUENCE</scope>
    <source>
        <strain evidence="4">Brora</strain>
    </source>
</reference>
<feature type="region of interest" description="Disordered" evidence="1">
    <location>
        <begin position="626"/>
        <end position="654"/>
    </location>
</feature>
<organism evidence="3 4">
    <name type="scientific">Strigamia maritima</name>
    <name type="common">European centipede</name>
    <name type="synonym">Geophilus maritimus</name>
    <dbReference type="NCBI Taxonomy" id="126957"/>
    <lineage>
        <taxon>Eukaryota</taxon>
        <taxon>Metazoa</taxon>
        <taxon>Ecdysozoa</taxon>
        <taxon>Arthropoda</taxon>
        <taxon>Myriapoda</taxon>
        <taxon>Chilopoda</taxon>
        <taxon>Pleurostigmophora</taxon>
        <taxon>Geophilomorpha</taxon>
        <taxon>Linotaeniidae</taxon>
        <taxon>Strigamia</taxon>
    </lineage>
</organism>
<feature type="compositionally biased region" description="Polar residues" evidence="1">
    <location>
        <begin position="315"/>
        <end position="329"/>
    </location>
</feature>
<dbReference type="STRING" id="126957.T1J2R7"/>
<dbReference type="GO" id="GO:0007009">
    <property type="term" value="P:plasma membrane organization"/>
    <property type="evidence" value="ECO:0007669"/>
    <property type="project" value="InterPro"/>
</dbReference>
<feature type="region of interest" description="Disordered" evidence="1">
    <location>
        <begin position="254"/>
        <end position="339"/>
    </location>
</feature>
<dbReference type="Pfam" id="PF08397">
    <property type="entry name" value="IMD"/>
    <property type="match status" value="1"/>
</dbReference>
<feature type="compositionally biased region" description="Basic and acidic residues" evidence="1">
    <location>
        <begin position="693"/>
        <end position="713"/>
    </location>
</feature>
<dbReference type="InterPro" id="IPR030127">
    <property type="entry name" value="MTSS1/MTSS2"/>
</dbReference>
<evidence type="ECO:0000259" key="2">
    <source>
        <dbReference type="PROSITE" id="PS51338"/>
    </source>
</evidence>
<dbReference type="GO" id="GO:0030031">
    <property type="term" value="P:cell projection assembly"/>
    <property type="evidence" value="ECO:0007669"/>
    <property type="project" value="TreeGrafter"/>
</dbReference>
<dbReference type="InterPro" id="IPR027267">
    <property type="entry name" value="AH/BAR_dom_sf"/>
</dbReference>
<protein>
    <recommendedName>
        <fullName evidence="2">IMD domain-containing protein</fullName>
    </recommendedName>
</protein>
<feature type="region of interest" description="Disordered" evidence="1">
    <location>
        <begin position="766"/>
        <end position="821"/>
    </location>
</feature>
<name>T1J2R7_STRMM</name>
<dbReference type="GO" id="GO:0009898">
    <property type="term" value="C:cytoplasmic side of plasma membrane"/>
    <property type="evidence" value="ECO:0007669"/>
    <property type="project" value="TreeGrafter"/>
</dbReference>
<reference evidence="3" key="2">
    <citation type="submission" date="2015-02" db="UniProtKB">
        <authorList>
            <consortium name="EnsemblMetazoa"/>
        </authorList>
    </citation>
    <scope>IDENTIFICATION</scope>
</reference>
<dbReference type="EMBL" id="JH431807">
    <property type="status" value="NOT_ANNOTATED_CDS"/>
    <property type="molecule type" value="Genomic_DNA"/>
</dbReference>
<sequence>MEVTVERGFSTLGTLFHNVITDLKVGMPLWEDFIAKASKLHSQLKSTILATTSYLDSFQKIADLATNARGATKEIGKALTRIILRHKAVEARLKTFTSSILDCLILPLQDKVEEWRKTITQLDKDHAKEHKKALQEIKKRSSDTLRLQKKVRKGKCEIQRTLNSALQDTTHKFIMLEEAEKNSVRMAFIEERSHFCLLVACLKPVVDEEVAMMGEMTHLQEILEQLLKNTADPYSLPPSSEQIINDVKGLESTLSLQTPPSSPSSVGSRKSSVCSMSSLNSSSSGSTKSRSSPSHHLRNKIEPRQMVPAGPFRLSSVSSQDSGFTSQDTLLLRPPIPPPSELARQVFATTDRTSPDTSSTLSSPSSLCAGVSTATWPNLQDSAAILMTERPHTISTAYEKGHQRAALTVHTFEPLEHATYQHFQSTIDIPEKKVTPSTWMPKLGHASSLGSVALPDFNRTPPNQVVPLPLPCANSTDTLDIRQTLVDESEEFEESLHSKSSEDTSSIAEQSELSSENESSKYCTLPRYCDGQVIHSPLIKSFSTVGRSSTLRAISSHAQKPPLPIRRTSSISSQHGLLAVANESRISNCATLPRKLRETAPNAKRIHVETISSDLKAALENRKRLIEEDEKETKEGNEESEEQPKNTPIEEKRNSIVTTRPVLSRAPEALIEMANARTSPRSSSPRMGSLARRKSEPGRYQTLDERIKRDASPKNKLSLPHEAPSTALQQNNSHFLNSLNAKLAQHVHKQMPATQMGVAAAEQCANRRKSAGDAGSRWQQKLAERPSVDPTACRESLLDQIRKGTMLRQAKSNDRSLPRLK</sequence>
<feature type="region of interest" description="Disordered" evidence="1">
    <location>
        <begin position="673"/>
        <end position="720"/>
    </location>
</feature>
<dbReference type="SUPFAM" id="SSF103657">
    <property type="entry name" value="BAR/IMD domain-like"/>
    <property type="match status" value="1"/>
</dbReference>
<dbReference type="AlphaFoldDB" id="T1J2R7"/>
<dbReference type="PANTHER" id="PTHR15708:SF4">
    <property type="entry name" value="FI21477P1-RELATED"/>
    <property type="match status" value="1"/>
</dbReference>
<keyword evidence="4" id="KW-1185">Reference proteome</keyword>
<feature type="region of interest" description="Disordered" evidence="1">
    <location>
        <begin position="488"/>
        <end position="518"/>
    </location>
</feature>
<dbReference type="HOGENOM" id="CLU_004805_0_0_1"/>
<feature type="compositionally biased region" description="Low complexity" evidence="1">
    <location>
        <begin position="254"/>
        <end position="292"/>
    </location>
</feature>
<evidence type="ECO:0000313" key="3">
    <source>
        <dbReference type="EnsemblMetazoa" id="SMAR007865-PA"/>
    </source>
</evidence>
<accession>T1J2R7</accession>
<feature type="compositionally biased region" description="Basic and acidic residues" evidence="1">
    <location>
        <begin position="811"/>
        <end position="821"/>
    </location>
</feature>
<dbReference type="PROSITE" id="PS51338">
    <property type="entry name" value="IMD"/>
    <property type="match status" value="1"/>
</dbReference>
<proteinExistence type="predicted"/>
<dbReference type="eggNOG" id="ENOG502QRG4">
    <property type="taxonomic scope" value="Eukaryota"/>
</dbReference>
<dbReference type="PANTHER" id="PTHR15708">
    <property type="entry name" value="ACTIN BUNDLING/MISSING IN METASTASIS-RELATED"/>
    <property type="match status" value="1"/>
</dbReference>
<dbReference type="Proteomes" id="UP000014500">
    <property type="component" value="Unassembled WGS sequence"/>
</dbReference>
<feature type="domain" description="IMD" evidence="2">
    <location>
        <begin position="1"/>
        <end position="250"/>
    </location>
</feature>
<evidence type="ECO:0000256" key="1">
    <source>
        <dbReference type="SAM" id="MobiDB-lite"/>
    </source>
</evidence>
<dbReference type="Gene3D" id="1.20.1270.60">
    <property type="entry name" value="Arfaptin homology (AH) domain/BAR domain"/>
    <property type="match status" value="1"/>
</dbReference>
<feature type="compositionally biased region" description="Polar residues" evidence="1">
    <location>
        <begin position="676"/>
        <end position="686"/>
    </location>
</feature>
<dbReference type="GO" id="GO:0015629">
    <property type="term" value="C:actin cytoskeleton"/>
    <property type="evidence" value="ECO:0007669"/>
    <property type="project" value="TreeGrafter"/>
</dbReference>
<dbReference type="EnsemblMetazoa" id="SMAR007865-RA">
    <property type="protein sequence ID" value="SMAR007865-PA"/>
    <property type="gene ID" value="SMAR007865"/>
</dbReference>
<dbReference type="GO" id="GO:0005543">
    <property type="term" value="F:phospholipid binding"/>
    <property type="evidence" value="ECO:0007669"/>
    <property type="project" value="TreeGrafter"/>
</dbReference>